<sequence>MNTIIEIYDDVSGKLLQLHSNLLINKLAFMDGEEINEQGKSLPLPFETVVNVRWTLEMRRPFYSLPLCWKKVMSMTLPRVLLIGLLECPTLKVGSPFLLN</sequence>
<reference evidence="1 2" key="1">
    <citation type="journal article" date="2021" name="Commun. Biol.">
        <title>The genome of Shorea leprosula (Dipterocarpaceae) highlights the ecological relevance of drought in aseasonal tropical rainforests.</title>
        <authorList>
            <person name="Ng K.K.S."/>
            <person name="Kobayashi M.J."/>
            <person name="Fawcett J.A."/>
            <person name="Hatakeyama M."/>
            <person name="Paape T."/>
            <person name="Ng C.H."/>
            <person name="Ang C.C."/>
            <person name="Tnah L.H."/>
            <person name="Lee C.T."/>
            <person name="Nishiyama T."/>
            <person name="Sese J."/>
            <person name="O'Brien M.J."/>
            <person name="Copetti D."/>
            <person name="Mohd Noor M.I."/>
            <person name="Ong R.C."/>
            <person name="Putra M."/>
            <person name="Sireger I.Z."/>
            <person name="Indrioko S."/>
            <person name="Kosugi Y."/>
            <person name="Izuno A."/>
            <person name="Isagi Y."/>
            <person name="Lee S.L."/>
            <person name="Shimizu K.K."/>
        </authorList>
    </citation>
    <scope>NUCLEOTIDE SEQUENCE [LARGE SCALE GENOMIC DNA]</scope>
    <source>
        <strain evidence="1">214</strain>
    </source>
</reference>
<gene>
    <name evidence="1" type="ORF">SLEP1_g42383</name>
</gene>
<proteinExistence type="predicted"/>
<name>A0AAV5L9M3_9ROSI</name>
<organism evidence="1 2">
    <name type="scientific">Rubroshorea leprosula</name>
    <dbReference type="NCBI Taxonomy" id="152421"/>
    <lineage>
        <taxon>Eukaryota</taxon>
        <taxon>Viridiplantae</taxon>
        <taxon>Streptophyta</taxon>
        <taxon>Embryophyta</taxon>
        <taxon>Tracheophyta</taxon>
        <taxon>Spermatophyta</taxon>
        <taxon>Magnoliopsida</taxon>
        <taxon>eudicotyledons</taxon>
        <taxon>Gunneridae</taxon>
        <taxon>Pentapetalae</taxon>
        <taxon>rosids</taxon>
        <taxon>malvids</taxon>
        <taxon>Malvales</taxon>
        <taxon>Dipterocarpaceae</taxon>
        <taxon>Rubroshorea</taxon>
    </lineage>
</organism>
<dbReference type="EMBL" id="BPVZ01000103">
    <property type="protein sequence ID" value="GKV33949.1"/>
    <property type="molecule type" value="Genomic_DNA"/>
</dbReference>
<evidence type="ECO:0000313" key="1">
    <source>
        <dbReference type="EMBL" id="GKV33949.1"/>
    </source>
</evidence>
<dbReference type="Proteomes" id="UP001054252">
    <property type="component" value="Unassembled WGS sequence"/>
</dbReference>
<dbReference type="AlphaFoldDB" id="A0AAV5L9M3"/>
<protein>
    <submittedName>
        <fullName evidence="1">Uncharacterized protein</fullName>
    </submittedName>
</protein>
<accession>A0AAV5L9M3</accession>
<comment type="caution">
    <text evidence="1">The sequence shown here is derived from an EMBL/GenBank/DDBJ whole genome shotgun (WGS) entry which is preliminary data.</text>
</comment>
<evidence type="ECO:0000313" key="2">
    <source>
        <dbReference type="Proteomes" id="UP001054252"/>
    </source>
</evidence>
<keyword evidence="2" id="KW-1185">Reference proteome</keyword>